<evidence type="ECO:0000313" key="6">
    <source>
        <dbReference type="EMBL" id="WRP14505.1"/>
    </source>
</evidence>
<keyword evidence="2" id="KW-0479">Metal-binding</keyword>
<dbReference type="InterPro" id="IPR058240">
    <property type="entry name" value="rSAM_sf"/>
</dbReference>
<keyword evidence="4" id="KW-0411">Iron-sulfur</keyword>
<name>A0ABZ1BPI8_9FIRM</name>
<dbReference type="CDD" id="cd21128">
    <property type="entry name" value="SPASM_rSAM"/>
    <property type="match status" value="1"/>
</dbReference>
<dbReference type="InterPro" id="IPR006638">
    <property type="entry name" value="Elp3/MiaA/NifB-like_rSAM"/>
</dbReference>
<dbReference type="Pfam" id="PF04055">
    <property type="entry name" value="Radical_SAM"/>
    <property type="match status" value="1"/>
</dbReference>
<dbReference type="SMART" id="SM00729">
    <property type="entry name" value="Elp3"/>
    <property type="match status" value="1"/>
</dbReference>
<accession>A0ABZ1BPI8</accession>
<reference evidence="7" key="1">
    <citation type="submission" date="2023-12" db="EMBL/GenBank/DDBJ databases">
        <title>Novel isolates from deep terrestrial aquifers shed light on the physiology and ecology of the class Limnochordia.</title>
        <authorList>
            <person name="Karnachuk O.V."/>
            <person name="Lukina A.P."/>
            <person name="Avakyan M.R."/>
            <person name="Kadnikov V."/>
            <person name="Begmatov S."/>
            <person name="Beletsky A.V."/>
            <person name="Mardanov A.V."/>
            <person name="Ravin N.V."/>
        </authorList>
    </citation>
    <scope>NUCLEOTIDE SEQUENCE [LARGE SCALE GENOMIC DNA]</scope>
    <source>
        <strain evidence="7">LN</strain>
    </source>
</reference>
<dbReference type="CDD" id="cd01335">
    <property type="entry name" value="Radical_SAM"/>
    <property type="match status" value="1"/>
</dbReference>
<dbReference type="RefSeq" id="WP_324668847.1">
    <property type="nucleotide sequence ID" value="NZ_CP141614.1"/>
</dbReference>
<gene>
    <name evidence="6" type="ORF">VLY81_13970</name>
</gene>
<evidence type="ECO:0000256" key="4">
    <source>
        <dbReference type="ARBA" id="ARBA00023014"/>
    </source>
</evidence>
<proteinExistence type="predicted"/>
<evidence type="ECO:0000259" key="5">
    <source>
        <dbReference type="PROSITE" id="PS51918"/>
    </source>
</evidence>
<dbReference type="InterPro" id="IPR007197">
    <property type="entry name" value="rSAM"/>
</dbReference>
<evidence type="ECO:0000256" key="3">
    <source>
        <dbReference type="ARBA" id="ARBA00023004"/>
    </source>
</evidence>
<dbReference type="PANTHER" id="PTHR43524">
    <property type="entry name" value="RADICAL SAM SUPERFAMILY PROTEIN"/>
    <property type="match status" value="1"/>
</dbReference>
<keyword evidence="7" id="KW-1185">Reference proteome</keyword>
<dbReference type="PANTHER" id="PTHR43524:SF1">
    <property type="entry name" value="RADICAL SAM SUPERFAMILY PROTEIN"/>
    <property type="match status" value="1"/>
</dbReference>
<evidence type="ECO:0000256" key="2">
    <source>
        <dbReference type="ARBA" id="ARBA00022723"/>
    </source>
</evidence>
<evidence type="ECO:0000313" key="7">
    <source>
        <dbReference type="Proteomes" id="UP001333102"/>
    </source>
</evidence>
<dbReference type="Gene3D" id="3.20.20.70">
    <property type="entry name" value="Aldolase class I"/>
    <property type="match status" value="1"/>
</dbReference>
<sequence>MGARLTVARRAAALAVDAAVDYLMPDPGARAERLLDVVGHFVREPGHRQRFEAFRRRVSGDPAVQAHARRILTNPTMVKRVATNWAINQLLLAPAQRREAARRHGIHVPTFLLIDPTSACNLRCKGCWAGGYRRGPSLSPERFDRLLHEAKELGIYWFVLSGGEPFAYKPLLDVVERHPDASFMAYTNGTLITDAIADRLARIGSFSPAISLEGWREQTDARRGAGVFDQVVAAMDRLRERGVIFGASVTVTSHNVDILFSDAFIDFLIEKGAAYLWSFHYVPVGPDADLSLMLRAEQRAWLVRRVNELRRTRPMFIADFWNDGHFTQGCIAGGRFYAHITPAGDVEPCAFVHFATHNINDCSLVEALKSPLFAAYQRRIPFNANHYAPCPIIDRPEALREMVAESGARPTHEGAQRLLEGERAAFLDRLSAAWRETATRLEAEDLEADKQRHLVTAGH</sequence>
<protein>
    <submittedName>
        <fullName evidence="6">Radical SAM protein</fullName>
    </submittedName>
</protein>
<dbReference type="Proteomes" id="UP001333102">
    <property type="component" value="Chromosome"/>
</dbReference>
<organism evidence="6 7">
    <name type="scientific">Geochorda subterranea</name>
    <dbReference type="NCBI Taxonomy" id="3109564"/>
    <lineage>
        <taxon>Bacteria</taxon>
        <taxon>Bacillati</taxon>
        <taxon>Bacillota</taxon>
        <taxon>Limnochordia</taxon>
        <taxon>Limnochordales</taxon>
        <taxon>Geochordaceae</taxon>
        <taxon>Geochorda</taxon>
    </lineage>
</organism>
<keyword evidence="3" id="KW-0408">Iron</keyword>
<feature type="domain" description="Radical SAM core" evidence="5">
    <location>
        <begin position="104"/>
        <end position="313"/>
    </location>
</feature>
<dbReference type="SUPFAM" id="SSF102114">
    <property type="entry name" value="Radical SAM enzymes"/>
    <property type="match status" value="1"/>
</dbReference>
<evidence type="ECO:0000256" key="1">
    <source>
        <dbReference type="ARBA" id="ARBA00022691"/>
    </source>
</evidence>
<dbReference type="EMBL" id="CP141614">
    <property type="protein sequence ID" value="WRP14505.1"/>
    <property type="molecule type" value="Genomic_DNA"/>
</dbReference>
<dbReference type="InterPro" id="IPR013785">
    <property type="entry name" value="Aldolase_TIM"/>
</dbReference>
<keyword evidence="1" id="KW-0949">S-adenosyl-L-methionine</keyword>
<dbReference type="SFLD" id="SFLDS00029">
    <property type="entry name" value="Radical_SAM"/>
    <property type="match status" value="1"/>
</dbReference>
<dbReference type="PROSITE" id="PS51918">
    <property type="entry name" value="RADICAL_SAM"/>
    <property type="match status" value="1"/>
</dbReference>
<dbReference type="SFLD" id="SFLDG01067">
    <property type="entry name" value="SPASM/twitch_domain_containing"/>
    <property type="match status" value="1"/>
</dbReference>